<evidence type="ECO:0000259" key="7">
    <source>
        <dbReference type="PROSITE" id="PS51981"/>
    </source>
</evidence>
<dbReference type="PANTHER" id="PTHR22605">
    <property type="entry name" value="RZ-TYPE DOMAIN-CONTAINING PROTEIN"/>
    <property type="match status" value="1"/>
</dbReference>
<keyword evidence="4" id="KW-0863">Zinc-finger</keyword>
<feature type="non-terminal residue" evidence="8">
    <location>
        <position position="756"/>
    </location>
</feature>
<keyword evidence="6" id="KW-0391">Immunity</keyword>
<evidence type="ECO:0000256" key="1">
    <source>
        <dbReference type="ARBA" id="ARBA00004496"/>
    </source>
</evidence>
<reference evidence="8 9" key="1">
    <citation type="submission" date="2014-04" db="EMBL/GenBank/DDBJ databases">
        <title>Genome evolution of avian class.</title>
        <authorList>
            <person name="Zhang G."/>
            <person name="Li C."/>
        </authorList>
    </citation>
    <scope>NUCLEOTIDE SEQUENCE [LARGE SCALE GENOMIC DNA]</scope>
    <source>
        <strain evidence="8">BGI_N303</strain>
    </source>
</reference>
<keyword evidence="9" id="KW-1185">Reference proteome</keyword>
<dbReference type="GO" id="GO:0006511">
    <property type="term" value="P:ubiquitin-dependent protein catabolic process"/>
    <property type="evidence" value="ECO:0007669"/>
    <property type="project" value="TreeGrafter"/>
</dbReference>
<dbReference type="EMBL" id="KL447697">
    <property type="protein sequence ID" value="KFO76315.1"/>
    <property type="molecule type" value="Genomic_DNA"/>
</dbReference>
<gene>
    <name evidence="8" type="ORF">N303_08541</name>
</gene>
<sequence>ALIEMAVHTTAVLLCGQNPILKPLRNLAFHPNTMENLSGFHSLFLGEALKTSSVCPNGHPCLVGECGKPMEITRCIDCGAHVGGLDHKRLSNFQEVRYTVDRTQTGHILGDLQHRRTMGVSDRAMTPAVLMLIRLLTHLSMLLGATRHRQSLQRIIKPAVEDPVSFLQQHIQEDLTQLTGTLEKSVDETINTLHLVLSSLLKDTYQNPGQWPVHFDDVLSTKQMRNAWEEIVARTIIAPALQDLDKKLAQLNRQIQEDERIFSNPVVKIVYGDPVTFLSQLPKDSHIHHNKMWSCRKRISVENLGHVVQQKNAKDAVPLLWKFLQKETELRLVKFLPEILALQKDLVRQFQNTADVKRCSIREFLNEPFSDVMRDLLRGRVKVFLSVWNKLRSSLDTNGEIKLPKGYCDADLTLDSKLEVLLPRRQGLGLCSTALTSYLISLHNDFIYSVNKHIKEDDRYLISPSEVADLHVISYEAEKDLIPLILSNCQYSMEKGGEMLQDFDLKKIQQQLISKFLQGKPLISLMGIPTLVYRHDRNYEQLLKDVRSKLHQSALPSSVMNIISGELQSYSDVCDALSVTEITLGFLAMAGENAEMPLTEYIEKVLHMGDQTNPHVLHAFRRCHLKHTIALWQLLSTRKSEQLLRLKREPFEDVSPAYQEELSPEIAKLLNTFLVHSRLETFLQELHEMITLKLRRVRAVDEFKPDWRLKEWLLPDIDVKDPELAAELEETLPDEIFLSHVVATWKAAALFKREHK</sequence>
<name>A0A091G1F8_CUCCA</name>
<dbReference type="GO" id="GO:0004842">
    <property type="term" value="F:ubiquitin-protein transferase activity"/>
    <property type="evidence" value="ECO:0007669"/>
    <property type="project" value="InterPro"/>
</dbReference>
<dbReference type="GO" id="GO:0016887">
    <property type="term" value="F:ATP hydrolysis activity"/>
    <property type="evidence" value="ECO:0007669"/>
    <property type="project" value="InterPro"/>
</dbReference>
<dbReference type="InterPro" id="IPR046439">
    <property type="entry name" value="ZF_RZ_dom"/>
</dbReference>
<dbReference type="Proteomes" id="UP000053760">
    <property type="component" value="Unassembled WGS sequence"/>
</dbReference>
<dbReference type="GO" id="GO:0005829">
    <property type="term" value="C:cytosol"/>
    <property type="evidence" value="ECO:0007669"/>
    <property type="project" value="TreeGrafter"/>
</dbReference>
<dbReference type="STRING" id="55661.A0A091G1F8"/>
<organism evidence="8 9">
    <name type="scientific">Cuculus canorus</name>
    <name type="common">Common cuckoo</name>
    <dbReference type="NCBI Taxonomy" id="55661"/>
    <lineage>
        <taxon>Eukaryota</taxon>
        <taxon>Metazoa</taxon>
        <taxon>Chordata</taxon>
        <taxon>Craniata</taxon>
        <taxon>Vertebrata</taxon>
        <taxon>Euteleostomi</taxon>
        <taxon>Archelosauria</taxon>
        <taxon>Archosauria</taxon>
        <taxon>Dinosauria</taxon>
        <taxon>Saurischia</taxon>
        <taxon>Theropoda</taxon>
        <taxon>Coelurosauria</taxon>
        <taxon>Aves</taxon>
        <taxon>Neognathae</taxon>
        <taxon>Neoaves</taxon>
        <taxon>Otidimorphae</taxon>
        <taxon>Cuculiformes</taxon>
        <taxon>Cuculidae</taxon>
        <taxon>Cuculus</taxon>
    </lineage>
</organism>
<protein>
    <submittedName>
        <fullName evidence="8">E3 ubiquitin-protein ligase RNF213</fullName>
    </submittedName>
</protein>
<dbReference type="GO" id="GO:0008270">
    <property type="term" value="F:zinc ion binding"/>
    <property type="evidence" value="ECO:0007669"/>
    <property type="project" value="UniProtKB-KW"/>
</dbReference>
<dbReference type="GO" id="GO:2000051">
    <property type="term" value="P:negative regulation of non-canonical Wnt signaling pathway"/>
    <property type="evidence" value="ECO:0007669"/>
    <property type="project" value="TreeGrafter"/>
</dbReference>
<dbReference type="GO" id="GO:0016020">
    <property type="term" value="C:membrane"/>
    <property type="evidence" value="ECO:0007669"/>
    <property type="project" value="TreeGrafter"/>
</dbReference>
<dbReference type="GO" id="GO:0005730">
    <property type="term" value="C:nucleolus"/>
    <property type="evidence" value="ECO:0007669"/>
    <property type="project" value="TreeGrafter"/>
</dbReference>
<evidence type="ECO:0000256" key="5">
    <source>
        <dbReference type="ARBA" id="ARBA00022833"/>
    </source>
</evidence>
<evidence type="ECO:0000256" key="2">
    <source>
        <dbReference type="ARBA" id="ARBA00022490"/>
    </source>
</evidence>
<dbReference type="GO" id="GO:0002040">
    <property type="term" value="P:sprouting angiogenesis"/>
    <property type="evidence" value="ECO:0007669"/>
    <property type="project" value="TreeGrafter"/>
</dbReference>
<dbReference type="Pfam" id="PF20173">
    <property type="entry name" value="ZnF_RZ-type"/>
    <property type="match status" value="1"/>
</dbReference>
<dbReference type="InterPro" id="IPR031248">
    <property type="entry name" value="RNF213"/>
</dbReference>
<feature type="domain" description="RZ-type" evidence="7">
    <location>
        <begin position="29"/>
        <end position="105"/>
    </location>
</feature>
<keyword evidence="2" id="KW-0963">Cytoplasm</keyword>
<evidence type="ECO:0000256" key="3">
    <source>
        <dbReference type="ARBA" id="ARBA00022723"/>
    </source>
</evidence>
<evidence type="ECO:0000313" key="8">
    <source>
        <dbReference type="EMBL" id="KFO76315.1"/>
    </source>
</evidence>
<keyword evidence="5" id="KW-0862">Zinc</keyword>
<evidence type="ECO:0000256" key="6">
    <source>
        <dbReference type="ARBA" id="ARBA00022859"/>
    </source>
</evidence>
<dbReference type="PANTHER" id="PTHR22605:SF16">
    <property type="entry name" value="E3 UBIQUITIN-PROTEIN LIGASE RNF213"/>
    <property type="match status" value="1"/>
</dbReference>
<dbReference type="GO" id="GO:0002376">
    <property type="term" value="P:immune system process"/>
    <property type="evidence" value="ECO:0007669"/>
    <property type="project" value="UniProtKB-KW"/>
</dbReference>
<comment type="subcellular location">
    <subcellularLocation>
        <location evidence="1">Cytoplasm</location>
    </subcellularLocation>
</comment>
<proteinExistence type="predicted"/>
<dbReference type="PROSITE" id="PS51981">
    <property type="entry name" value="ZF_RZ"/>
    <property type="match status" value="1"/>
</dbReference>
<evidence type="ECO:0000313" key="9">
    <source>
        <dbReference type="Proteomes" id="UP000053760"/>
    </source>
</evidence>
<evidence type="ECO:0000256" key="4">
    <source>
        <dbReference type="ARBA" id="ARBA00022771"/>
    </source>
</evidence>
<keyword evidence="3" id="KW-0479">Metal-binding</keyword>
<accession>A0A091G1F8</accession>
<dbReference type="AlphaFoldDB" id="A0A091G1F8"/>
<feature type="non-terminal residue" evidence="8">
    <location>
        <position position="1"/>
    </location>
</feature>